<dbReference type="SUPFAM" id="SSF90123">
    <property type="entry name" value="ABC transporter transmembrane region"/>
    <property type="match status" value="2"/>
</dbReference>
<dbReference type="InterPro" id="IPR036640">
    <property type="entry name" value="ABC1_TM_sf"/>
</dbReference>
<evidence type="ECO:0000256" key="11">
    <source>
        <dbReference type="SAM" id="Phobius"/>
    </source>
</evidence>
<keyword evidence="5" id="KW-0677">Repeat</keyword>
<feature type="transmembrane region" description="Helical" evidence="11">
    <location>
        <begin position="780"/>
        <end position="802"/>
    </location>
</feature>
<dbReference type="FunFam" id="3.40.50.300:FF:000973">
    <property type="entry name" value="Multidrug resistance-associated protein 4"/>
    <property type="match status" value="1"/>
</dbReference>
<keyword evidence="3" id="KW-0813">Transport</keyword>
<feature type="transmembrane region" description="Helical" evidence="11">
    <location>
        <begin position="808"/>
        <end position="826"/>
    </location>
</feature>
<evidence type="ECO:0000256" key="9">
    <source>
        <dbReference type="ARBA" id="ARBA00023136"/>
    </source>
</evidence>
<dbReference type="AlphaFoldDB" id="A0A0D8XD83"/>
<dbReference type="Proteomes" id="UP000053766">
    <property type="component" value="Unassembled WGS sequence"/>
</dbReference>
<dbReference type="PANTHER" id="PTHR24223:SF456">
    <property type="entry name" value="MULTIDRUG RESISTANCE-ASSOCIATED PROTEIN LETHAL(2)03659"/>
    <property type="match status" value="1"/>
</dbReference>
<dbReference type="InterPro" id="IPR003439">
    <property type="entry name" value="ABC_transporter-like_ATP-bd"/>
</dbReference>
<evidence type="ECO:0000256" key="8">
    <source>
        <dbReference type="ARBA" id="ARBA00022989"/>
    </source>
</evidence>
<evidence type="ECO:0000256" key="2">
    <source>
        <dbReference type="ARBA" id="ARBA00009726"/>
    </source>
</evidence>
<keyword evidence="15" id="KW-1185">Reference proteome</keyword>
<feature type="domain" description="ABC transporter" evidence="12">
    <location>
        <begin position="330"/>
        <end position="557"/>
    </location>
</feature>
<dbReference type="InterPro" id="IPR050173">
    <property type="entry name" value="ABC_transporter_C-like"/>
</dbReference>
<dbReference type="STRING" id="29172.A0A0D8XD83"/>
<evidence type="ECO:0000256" key="4">
    <source>
        <dbReference type="ARBA" id="ARBA00022692"/>
    </source>
</evidence>
<feature type="transmembrane region" description="Helical" evidence="11">
    <location>
        <begin position="709"/>
        <end position="729"/>
    </location>
</feature>
<feature type="transmembrane region" description="Helical" evidence="11">
    <location>
        <begin position="647"/>
        <end position="665"/>
    </location>
</feature>
<feature type="domain" description="ABC transmembrane type-1" evidence="13">
    <location>
        <begin position="652"/>
        <end position="874"/>
    </location>
</feature>
<name>A0A0D8XD83_DICVI</name>
<accession>A0A0D8XD83</accession>
<evidence type="ECO:0000256" key="6">
    <source>
        <dbReference type="ARBA" id="ARBA00022741"/>
    </source>
</evidence>
<dbReference type="InterPro" id="IPR027417">
    <property type="entry name" value="P-loop_NTPase"/>
</dbReference>
<dbReference type="SMART" id="SM00382">
    <property type="entry name" value="AAA"/>
    <property type="match status" value="2"/>
</dbReference>
<evidence type="ECO:0000256" key="5">
    <source>
        <dbReference type="ARBA" id="ARBA00022737"/>
    </source>
</evidence>
<dbReference type="PROSITE" id="PS50929">
    <property type="entry name" value="ABC_TM1F"/>
    <property type="match status" value="2"/>
</dbReference>
<keyword evidence="4 11" id="KW-0812">Transmembrane</keyword>
<sequence length="1115" mass="125907">MGRIKHEEQVELLDNTEKKRDNILKPNPEANANLFSKITFLFLTGFFYKGCRKTLEIDDIAWNLEQQMAAKSKRNPSLMSAIRRTYGKDIAQYGILLFMEESIKLCQPLFMGRLIRYFRYDTPLTIMEAYMGFGALIILVPIQGYFSQQMGKCRRAIAARTDKRISIMNEILNGIRVIKMYSWEDAFSDVVADLRRNEMKKVCANTVFQSLVMGLFWSSGKLIILFAVLCFVLTGNDLSAERIFVAAALYNAVRLPVTLFLPFAFQFFFEVFLELEEFSSYANRSSVCEDTTELNVVLPEEDISELLSKRDVRNVSKTHKPKHYGKNCKVFVQSLTTTWQAEEITLVDDYAVKDLSFEAQLGDLIAVIGPVGAGKSSLLSSLLCETRKISGQLRLNGKIAYCSQDAWIFSGTIRENILFGSDFDQKKYRLALKLSALDDEISQFSHGDAVLVGDRGTSLSGGQRARISLARAIYSNADIFLLDDPLSAVDASVGRYLFEKCICGYLRDRIVILVTHQIQFLHCASMILLMKKGEVIATGSFEELKNSHAEQFTKVIQETEISYAQQASSEHISFISSPKPAMPRTPADRNKRGCEKIEQSSSSVGDKDEIKSYNVRDFVSEIEDKAAGAVTWKIYCAYIQAMCSSPFLVIPLIFVVFTVQFLFNLTDWWLNKWTSASEKTTLASLNNSTYEDEYLVFGSEWRVGLSDYMWSYTILTLVLIILSVIRCAWFRICQTVASTVLHQKMFTAVVNTKVAFFDKNSVGRVLNRFAKDVGAMDDQLSFVFFEFLMGSLNFTGLVLVIFFLNPLVFLPTLPLIIIFLLLRSVYLASSRDVKRLEATTRSPLYSHISAFMNGLSTVRAFGKQKETLDEYHRAQISAMCTPLPSHCPPLVGSQCVLTGLWQLSYLLSRFLAFLRQMVSIERIVQYTELESEHDGVNFEDIPAAWPTDGHINITNMFLKYDEKTEYVLKNICVDIKPGEKIGIVGRTGAGKSSLLRALFRLTPPTSGTVVIDNVNTALIPLKALRRAIAIIPQEPVLFIGSLRRNLDPFNTYGDDELYKVINQVLNHGEVAEFGSPYELLLKPNGILAELVEETGNENASVLHKMAEENYNQKFI</sequence>
<dbReference type="EMBL" id="KN716649">
    <property type="protein sequence ID" value="KJH42578.1"/>
    <property type="molecule type" value="Genomic_DNA"/>
</dbReference>
<keyword evidence="7 14" id="KW-0067">ATP-binding</keyword>
<dbReference type="PROSITE" id="PS00211">
    <property type="entry name" value="ABC_TRANSPORTER_1"/>
    <property type="match status" value="1"/>
</dbReference>
<comment type="similarity">
    <text evidence="2">Belongs to the ABC transporter superfamily. ABCC family. Conjugate transporter (TC 3.A.1.208) subfamily.</text>
</comment>
<gene>
    <name evidence="14" type="ORF">DICVIV_11426</name>
</gene>
<dbReference type="GO" id="GO:0005524">
    <property type="term" value="F:ATP binding"/>
    <property type="evidence" value="ECO:0007669"/>
    <property type="project" value="UniProtKB-KW"/>
</dbReference>
<dbReference type="InterPro" id="IPR011527">
    <property type="entry name" value="ABC1_TM_dom"/>
</dbReference>
<feature type="transmembrane region" description="Helical" evidence="11">
    <location>
        <begin position="129"/>
        <end position="146"/>
    </location>
</feature>
<evidence type="ECO:0000256" key="7">
    <source>
        <dbReference type="ARBA" id="ARBA00022840"/>
    </source>
</evidence>
<proteinExistence type="inferred from homology"/>
<dbReference type="GO" id="GO:0016020">
    <property type="term" value="C:membrane"/>
    <property type="evidence" value="ECO:0007669"/>
    <property type="project" value="UniProtKB-SubCell"/>
</dbReference>
<reference evidence="15" key="2">
    <citation type="journal article" date="2016" name="Sci. Rep.">
        <title>Dictyocaulus viviparus genome, variome and transcriptome elucidate lungworm biology and support future intervention.</title>
        <authorList>
            <person name="McNulty S.N."/>
            <person name="Strube C."/>
            <person name="Rosa B.A."/>
            <person name="Martin J.C."/>
            <person name="Tyagi R."/>
            <person name="Choi Y.J."/>
            <person name="Wang Q."/>
            <person name="Hallsworth Pepin K."/>
            <person name="Zhang X."/>
            <person name="Ozersky P."/>
            <person name="Wilson R.K."/>
            <person name="Sternberg P.W."/>
            <person name="Gasser R.B."/>
            <person name="Mitreva M."/>
        </authorList>
    </citation>
    <scope>NUCLEOTIDE SEQUENCE [LARGE SCALE GENOMIC DNA]</scope>
    <source>
        <strain evidence="15">HannoverDv2000</strain>
    </source>
</reference>
<evidence type="ECO:0000256" key="1">
    <source>
        <dbReference type="ARBA" id="ARBA00004141"/>
    </source>
</evidence>
<dbReference type="CDD" id="cd03250">
    <property type="entry name" value="ABCC_MRP_domain1"/>
    <property type="match status" value="1"/>
</dbReference>
<evidence type="ECO:0000256" key="10">
    <source>
        <dbReference type="SAM" id="MobiDB-lite"/>
    </source>
</evidence>
<protein>
    <submittedName>
        <fullName evidence="14">ABC transporter, ATP-binding protein</fullName>
    </submittedName>
</protein>
<dbReference type="Pfam" id="PF00664">
    <property type="entry name" value="ABC_membrane"/>
    <property type="match status" value="2"/>
</dbReference>
<evidence type="ECO:0000259" key="13">
    <source>
        <dbReference type="PROSITE" id="PS50929"/>
    </source>
</evidence>
<dbReference type="GO" id="GO:0016887">
    <property type="term" value="F:ATP hydrolysis activity"/>
    <property type="evidence" value="ECO:0007669"/>
    <property type="project" value="InterPro"/>
</dbReference>
<evidence type="ECO:0000313" key="15">
    <source>
        <dbReference type="Proteomes" id="UP000053766"/>
    </source>
</evidence>
<evidence type="ECO:0000313" key="14">
    <source>
        <dbReference type="EMBL" id="KJH42578.1"/>
    </source>
</evidence>
<evidence type="ECO:0000259" key="12">
    <source>
        <dbReference type="PROSITE" id="PS50893"/>
    </source>
</evidence>
<dbReference type="PROSITE" id="PS50893">
    <property type="entry name" value="ABC_TRANSPORTER_2"/>
    <property type="match status" value="1"/>
</dbReference>
<feature type="region of interest" description="Disordered" evidence="10">
    <location>
        <begin position="580"/>
        <end position="605"/>
    </location>
</feature>
<feature type="compositionally biased region" description="Basic and acidic residues" evidence="10">
    <location>
        <begin position="586"/>
        <end position="598"/>
    </location>
</feature>
<dbReference type="Gene3D" id="3.40.50.300">
    <property type="entry name" value="P-loop containing nucleotide triphosphate hydrolases"/>
    <property type="match status" value="2"/>
</dbReference>
<reference evidence="14 15" key="1">
    <citation type="submission" date="2013-11" db="EMBL/GenBank/DDBJ databases">
        <title>Draft genome of the bovine lungworm Dictyocaulus viviparus.</title>
        <authorList>
            <person name="Mitreva M."/>
        </authorList>
    </citation>
    <scope>NUCLEOTIDE SEQUENCE [LARGE SCALE GENOMIC DNA]</scope>
    <source>
        <strain evidence="14 15">HannoverDv2000</strain>
    </source>
</reference>
<evidence type="ECO:0000256" key="3">
    <source>
        <dbReference type="ARBA" id="ARBA00022448"/>
    </source>
</evidence>
<dbReference type="GO" id="GO:0140359">
    <property type="term" value="F:ABC-type transporter activity"/>
    <property type="evidence" value="ECO:0007669"/>
    <property type="project" value="InterPro"/>
</dbReference>
<dbReference type="Gene3D" id="1.20.1560.10">
    <property type="entry name" value="ABC transporter type 1, transmembrane domain"/>
    <property type="match status" value="2"/>
</dbReference>
<keyword evidence="9 11" id="KW-0472">Membrane</keyword>
<dbReference type="PANTHER" id="PTHR24223">
    <property type="entry name" value="ATP-BINDING CASSETTE SUB-FAMILY C"/>
    <property type="match status" value="1"/>
</dbReference>
<comment type="subcellular location">
    <subcellularLocation>
        <location evidence="1">Membrane</location>
        <topology evidence="1">Multi-pass membrane protein</topology>
    </subcellularLocation>
</comment>
<dbReference type="InterPro" id="IPR003593">
    <property type="entry name" value="AAA+_ATPase"/>
</dbReference>
<dbReference type="Pfam" id="PF00005">
    <property type="entry name" value="ABC_tran"/>
    <property type="match status" value="2"/>
</dbReference>
<keyword evidence="8 11" id="KW-1133">Transmembrane helix</keyword>
<dbReference type="InterPro" id="IPR017871">
    <property type="entry name" value="ABC_transporter-like_CS"/>
</dbReference>
<feature type="transmembrane region" description="Helical" evidence="11">
    <location>
        <begin position="206"/>
        <end position="235"/>
    </location>
</feature>
<feature type="domain" description="ABC transmembrane type-1" evidence="13">
    <location>
        <begin position="132"/>
        <end position="263"/>
    </location>
</feature>
<dbReference type="SUPFAM" id="SSF52540">
    <property type="entry name" value="P-loop containing nucleoside triphosphate hydrolases"/>
    <property type="match status" value="2"/>
</dbReference>
<keyword evidence="6" id="KW-0547">Nucleotide-binding</keyword>
<organism evidence="14 15">
    <name type="scientific">Dictyocaulus viviparus</name>
    <name type="common">Bovine lungworm</name>
    <dbReference type="NCBI Taxonomy" id="29172"/>
    <lineage>
        <taxon>Eukaryota</taxon>
        <taxon>Metazoa</taxon>
        <taxon>Ecdysozoa</taxon>
        <taxon>Nematoda</taxon>
        <taxon>Chromadorea</taxon>
        <taxon>Rhabditida</taxon>
        <taxon>Rhabditina</taxon>
        <taxon>Rhabditomorpha</taxon>
        <taxon>Strongyloidea</taxon>
        <taxon>Metastrongylidae</taxon>
        <taxon>Dictyocaulus</taxon>
    </lineage>
</organism>
<dbReference type="OrthoDB" id="6500128at2759"/>